<evidence type="ECO:0008006" key="4">
    <source>
        <dbReference type="Google" id="ProtNLM"/>
    </source>
</evidence>
<dbReference type="Proteomes" id="UP000775129">
    <property type="component" value="Unassembled WGS sequence"/>
</dbReference>
<organism evidence="2 3">
    <name type="scientific">Brachybacterium paraconglomeratum</name>
    <dbReference type="NCBI Taxonomy" id="173362"/>
    <lineage>
        <taxon>Bacteria</taxon>
        <taxon>Bacillati</taxon>
        <taxon>Actinomycetota</taxon>
        <taxon>Actinomycetes</taxon>
        <taxon>Micrococcales</taxon>
        <taxon>Dermabacteraceae</taxon>
        <taxon>Brachybacterium</taxon>
    </lineage>
</organism>
<evidence type="ECO:0000256" key="1">
    <source>
        <dbReference type="ARBA" id="ARBA00005437"/>
    </source>
</evidence>
<accession>A0A921KRW3</accession>
<dbReference type="InterPro" id="IPR007612">
    <property type="entry name" value="LOR"/>
</dbReference>
<reference evidence="2" key="1">
    <citation type="journal article" date="2021" name="PeerJ">
        <title>Extensive microbial diversity within the chicken gut microbiome revealed by metagenomics and culture.</title>
        <authorList>
            <person name="Gilroy R."/>
            <person name="Ravi A."/>
            <person name="Getino M."/>
            <person name="Pursley I."/>
            <person name="Horton D.L."/>
            <person name="Alikhan N.F."/>
            <person name="Baker D."/>
            <person name="Gharbi K."/>
            <person name="Hall N."/>
            <person name="Watson M."/>
            <person name="Adriaenssens E.M."/>
            <person name="Foster-Nyarko E."/>
            <person name="Jarju S."/>
            <person name="Secka A."/>
            <person name="Antonio M."/>
            <person name="Oren A."/>
            <person name="Chaudhuri R.R."/>
            <person name="La Ragione R."/>
            <person name="Hildebrand F."/>
            <person name="Pallen M.J."/>
        </authorList>
    </citation>
    <scope>NUCLEOTIDE SEQUENCE</scope>
    <source>
        <strain evidence="2">1647</strain>
    </source>
</reference>
<sequence>MDSTADSPRPSTLLSHDTLVMQQVTGFMSNDFDILDAAGERAVGHVTTTGSGVARFFSGARSLDVADADGTPLLHVEDPPGIGFDRFELSAPDGTPVAELRSRFSVFSTKVGMTLADGTELELHGDMLGLDYEFRYGEAVAARAAREWAGLSRGFLGHSRYVLRFDPTVPPSLRMAIVGGCIVLDLIRAKRSRSSN</sequence>
<dbReference type="SUPFAM" id="SSF54518">
    <property type="entry name" value="Tubby C-terminal domain-like"/>
    <property type="match status" value="1"/>
</dbReference>
<dbReference type="Pfam" id="PF04525">
    <property type="entry name" value="LOR"/>
    <property type="match status" value="1"/>
</dbReference>
<comment type="similarity">
    <text evidence="1">Belongs to the LOR family.</text>
</comment>
<dbReference type="InterPro" id="IPR038595">
    <property type="entry name" value="LOR_sf"/>
</dbReference>
<comment type="caution">
    <text evidence="2">The sequence shown here is derived from an EMBL/GenBank/DDBJ whole genome shotgun (WGS) entry which is preliminary data.</text>
</comment>
<name>A0A921KRW3_9MICO</name>
<dbReference type="GO" id="GO:0017128">
    <property type="term" value="F:phospholipid scramblase activity"/>
    <property type="evidence" value="ECO:0007669"/>
    <property type="project" value="InterPro"/>
</dbReference>
<dbReference type="InterPro" id="IPR025659">
    <property type="entry name" value="Tubby-like_C"/>
</dbReference>
<protein>
    <recommendedName>
        <fullName evidence="4">Scramblase</fullName>
    </recommendedName>
</protein>
<evidence type="ECO:0000313" key="2">
    <source>
        <dbReference type="EMBL" id="HJF49151.1"/>
    </source>
</evidence>
<dbReference type="EMBL" id="DYWO01000153">
    <property type="protein sequence ID" value="HJF49151.1"/>
    <property type="molecule type" value="Genomic_DNA"/>
</dbReference>
<proteinExistence type="inferred from homology"/>
<dbReference type="AlphaFoldDB" id="A0A921KRW3"/>
<reference evidence="2" key="2">
    <citation type="submission" date="2021-09" db="EMBL/GenBank/DDBJ databases">
        <authorList>
            <person name="Gilroy R."/>
        </authorList>
    </citation>
    <scope>NUCLEOTIDE SEQUENCE</scope>
    <source>
        <strain evidence="2">1647</strain>
    </source>
</reference>
<gene>
    <name evidence="2" type="ORF">K8W24_05030</name>
</gene>
<dbReference type="Gene3D" id="2.40.160.200">
    <property type="entry name" value="LURP1-related"/>
    <property type="match status" value="1"/>
</dbReference>
<evidence type="ECO:0000313" key="3">
    <source>
        <dbReference type="Proteomes" id="UP000775129"/>
    </source>
</evidence>